<feature type="domain" description="OmpA-like" evidence="10">
    <location>
        <begin position="75"/>
        <end position="197"/>
    </location>
</feature>
<comment type="similarity">
    <text evidence="2">Belongs to the MotB family.</text>
</comment>
<evidence type="ECO:0000256" key="1">
    <source>
        <dbReference type="ARBA" id="ARBA00004162"/>
    </source>
</evidence>
<comment type="subcellular location">
    <subcellularLocation>
        <location evidence="1">Cell membrane</location>
        <topology evidence="1">Single-pass membrane protein</topology>
    </subcellularLocation>
</comment>
<dbReference type="GO" id="GO:0005886">
    <property type="term" value="C:plasma membrane"/>
    <property type="evidence" value="ECO:0007669"/>
    <property type="project" value="UniProtKB-SubCell"/>
</dbReference>
<evidence type="ECO:0000256" key="2">
    <source>
        <dbReference type="ARBA" id="ARBA00008914"/>
    </source>
</evidence>
<dbReference type="PANTHER" id="PTHR30329">
    <property type="entry name" value="STATOR ELEMENT OF FLAGELLAR MOTOR COMPLEX"/>
    <property type="match status" value="1"/>
</dbReference>
<keyword evidence="3" id="KW-1003">Cell membrane</keyword>
<dbReference type="Pfam" id="PF13677">
    <property type="entry name" value="MotB_plug"/>
    <property type="match status" value="1"/>
</dbReference>
<dbReference type="CDD" id="cd07185">
    <property type="entry name" value="OmpA_C-like"/>
    <property type="match status" value="1"/>
</dbReference>
<evidence type="ECO:0000256" key="8">
    <source>
        <dbReference type="SAM" id="MobiDB-lite"/>
    </source>
</evidence>
<dbReference type="AlphaFoldDB" id="A0A1C3E4M3"/>
<dbReference type="RefSeq" id="WP_068852393.1">
    <property type="nucleotide sequence ID" value="NZ_LYDR01000154.1"/>
</dbReference>
<evidence type="ECO:0000259" key="10">
    <source>
        <dbReference type="PROSITE" id="PS51123"/>
    </source>
</evidence>
<keyword evidence="12" id="KW-1185">Reference proteome</keyword>
<accession>A0A1C3E4M3</accession>
<evidence type="ECO:0000256" key="5">
    <source>
        <dbReference type="ARBA" id="ARBA00022989"/>
    </source>
</evidence>
<evidence type="ECO:0000256" key="9">
    <source>
        <dbReference type="SAM" id="Phobius"/>
    </source>
</evidence>
<dbReference type="EMBL" id="LYDR01000154">
    <property type="protein sequence ID" value="ODA28196.1"/>
    <property type="molecule type" value="Genomic_DNA"/>
</dbReference>
<dbReference type="InterPro" id="IPR025713">
    <property type="entry name" value="MotB-like_N_dom"/>
</dbReference>
<dbReference type="STRING" id="1841610.A6X21_00845"/>
<keyword evidence="4 9" id="KW-0812">Transmembrane</keyword>
<proteinExistence type="inferred from homology"/>
<evidence type="ECO:0000313" key="12">
    <source>
        <dbReference type="Proteomes" id="UP000094828"/>
    </source>
</evidence>
<evidence type="ECO:0000256" key="3">
    <source>
        <dbReference type="ARBA" id="ARBA00022475"/>
    </source>
</evidence>
<dbReference type="Proteomes" id="UP000094828">
    <property type="component" value="Unassembled WGS sequence"/>
</dbReference>
<dbReference type="InterPro" id="IPR006665">
    <property type="entry name" value="OmpA-like"/>
</dbReference>
<dbReference type="PANTHER" id="PTHR30329:SF21">
    <property type="entry name" value="LIPOPROTEIN YIAD-RELATED"/>
    <property type="match status" value="1"/>
</dbReference>
<evidence type="ECO:0000256" key="4">
    <source>
        <dbReference type="ARBA" id="ARBA00022692"/>
    </source>
</evidence>
<dbReference type="PROSITE" id="PS51123">
    <property type="entry name" value="OMPA_2"/>
    <property type="match status" value="1"/>
</dbReference>
<dbReference type="InterPro" id="IPR050330">
    <property type="entry name" value="Bact_OuterMem_StrucFunc"/>
</dbReference>
<dbReference type="Pfam" id="PF00691">
    <property type="entry name" value="OmpA"/>
    <property type="match status" value="1"/>
</dbReference>
<name>A0A1C3E4M3_9PLAN</name>
<dbReference type="Gene3D" id="3.30.1330.60">
    <property type="entry name" value="OmpA-like domain"/>
    <property type="match status" value="1"/>
</dbReference>
<organism evidence="11 12">
    <name type="scientific">Planctopirus hydrillae</name>
    <dbReference type="NCBI Taxonomy" id="1841610"/>
    <lineage>
        <taxon>Bacteria</taxon>
        <taxon>Pseudomonadati</taxon>
        <taxon>Planctomycetota</taxon>
        <taxon>Planctomycetia</taxon>
        <taxon>Planctomycetales</taxon>
        <taxon>Planctomycetaceae</taxon>
        <taxon>Planctopirus</taxon>
    </lineage>
</organism>
<feature type="compositionally biased region" description="Basic and acidic residues" evidence="8">
    <location>
        <begin position="230"/>
        <end position="241"/>
    </location>
</feature>
<protein>
    <recommendedName>
        <fullName evidence="10">OmpA-like domain-containing protein</fullName>
    </recommendedName>
</protein>
<comment type="caution">
    <text evidence="11">The sequence shown here is derived from an EMBL/GenBank/DDBJ whole genome shotgun (WGS) entry which is preliminary data.</text>
</comment>
<keyword evidence="6 7" id="KW-0472">Membrane</keyword>
<dbReference type="OrthoDB" id="9815217at2"/>
<evidence type="ECO:0000256" key="6">
    <source>
        <dbReference type="ARBA" id="ARBA00023136"/>
    </source>
</evidence>
<evidence type="ECO:0000313" key="11">
    <source>
        <dbReference type="EMBL" id="ODA28196.1"/>
    </source>
</evidence>
<reference evidence="11 12" key="1">
    <citation type="submission" date="2016-05" db="EMBL/GenBank/DDBJ databases">
        <title>Genomic and physiological characterization of Planctopirus sp. isolated from fresh water lake.</title>
        <authorList>
            <person name="Subhash Y."/>
            <person name="Ramana C."/>
        </authorList>
    </citation>
    <scope>NUCLEOTIDE SEQUENCE [LARGE SCALE GENOMIC DNA]</scope>
    <source>
        <strain evidence="11 12">JC280</strain>
    </source>
</reference>
<feature type="compositionally biased region" description="Basic and acidic residues" evidence="8">
    <location>
        <begin position="280"/>
        <end position="296"/>
    </location>
</feature>
<dbReference type="SUPFAM" id="SSF103088">
    <property type="entry name" value="OmpA-like"/>
    <property type="match status" value="1"/>
</dbReference>
<gene>
    <name evidence="11" type="ORF">A6X21_00845</name>
</gene>
<feature type="region of interest" description="Disordered" evidence="8">
    <location>
        <begin position="203"/>
        <end position="296"/>
    </location>
</feature>
<feature type="transmembrane region" description="Helical" evidence="9">
    <location>
        <begin position="12"/>
        <end position="30"/>
    </location>
</feature>
<keyword evidence="5 9" id="KW-1133">Transmembrane helix</keyword>
<dbReference type="InterPro" id="IPR036737">
    <property type="entry name" value="OmpA-like_sf"/>
</dbReference>
<evidence type="ECO:0000256" key="7">
    <source>
        <dbReference type="PROSITE-ProRule" id="PRU00473"/>
    </source>
</evidence>
<feature type="compositionally biased region" description="Gly residues" evidence="8">
    <location>
        <begin position="244"/>
        <end position="257"/>
    </location>
</feature>
<sequence length="296" mass="31717">MAGGGGGAWKVAYADFVTAMMAFFLVMWLVGQSKEVKTAVAHYFQPPPGAAATELDPDVEPSLFPPRAELKIFHDIEKTRNVGTMVLFAEKAYALDESAINQLEALLPDLLGKPNKIEIRGHASRRERADTQTKEDPWQLSWMRSQAVKDFLVSKGVELGRLRLSQDGAEEPYSAKKLDAEHQAQNARVEVFLIGELARKYRESPDEPGGFFGKADPSQVPPGQSLHAKPKTDSHAPEKAAGHGSSGHGSSGHGSSSGHGAKKETSGHGSSGHGSSSHGAKAETKKAEPKKSSGHH</sequence>